<dbReference type="InterPro" id="IPR052893">
    <property type="entry name" value="TCS_response_regulator"/>
</dbReference>
<evidence type="ECO:0000313" key="3">
    <source>
        <dbReference type="EMBL" id="NID13465.1"/>
    </source>
</evidence>
<reference evidence="3" key="1">
    <citation type="submission" date="2024-05" db="EMBL/GenBank/DDBJ databases">
        <authorList>
            <person name="Jung D.-H."/>
        </authorList>
    </citation>
    <scope>NUCLEOTIDE SEQUENCE</scope>
    <source>
        <strain evidence="3">JA-25</strain>
    </source>
</reference>
<dbReference type="PANTHER" id="PTHR44520">
    <property type="entry name" value="RESPONSE REGULATOR RCP1-RELATED"/>
    <property type="match status" value="1"/>
</dbReference>
<sequence length="151" mass="17220">MPRKFSILLIDDDIELGPIIKRASKDVFPEAEYVQVFSCSEAQAYFEKLNTYGPNLILLDIDMPSISGLEFLVYIKKSTLKAENTPVIILTVSELPVDIFKAYQLGAVAFTTKPFSYTDWKDYLKVLRGYWYNTVTTEQIIFYPQVSIPAA</sequence>
<comment type="caution">
    <text evidence="3">The sequence shown here is derived from an EMBL/GenBank/DDBJ whole genome shotgun (WGS) entry which is preliminary data.</text>
</comment>
<dbReference type="Gene3D" id="3.40.50.2300">
    <property type="match status" value="1"/>
</dbReference>
<evidence type="ECO:0000259" key="2">
    <source>
        <dbReference type="PROSITE" id="PS50110"/>
    </source>
</evidence>
<keyword evidence="1" id="KW-0597">Phosphoprotein</keyword>
<protein>
    <submittedName>
        <fullName evidence="3">Response regulator</fullName>
    </submittedName>
</protein>
<accession>A0ABX0QLV5</accession>
<evidence type="ECO:0000313" key="4">
    <source>
        <dbReference type="Proteomes" id="UP000606008"/>
    </source>
</evidence>
<dbReference type="PROSITE" id="PS50110">
    <property type="entry name" value="RESPONSE_REGULATORY"/>
    <property type="match status" value="1"/>
</dbReference>
<evidence type="ECO:0000256" key="1">
    <source>
        <dbReference type="PROSITE-ProRule" id="PRU00169"/>
    </source>
</evidence>
<dbReference type="InterPro" id="IPR011006">
    <property type="entry name" value="CheY-like_superfamily"/>
</dbReference>
<organism evidence="3 4">
    <name type="scientific">Fibrivirga algicola</name>
    <dbReference type="NCBI Taxonomy" id="2950420"/>
    <lineage>
        <taxon>Bacteria</taxon>
        <taxon>Pseudomonadati</taxon>
        <taxon>Bacteroidota</taxon>
        <taxon>Cytophagia</taxon>
        <taxon>Cytophagales</taxon>
        <taxon>Spirosomataceae</taxon>
        <taxon>Fibrivirga</taxon>
    </lineage>
</organism>
<dbReference type="Proteomes" id="UP000606008">
    <property type="component" value="Unassembled WGS sequence"/>
</dbReference>
<keyword evidence="4" id="KW-1185">Reference proteome</keyword>
<dbReference type="SUPFAM" id="SSF52172">
    <property type="entry name" value="CheY-like"/>
    <property type="match status" value="1"/>
</dbReference>
<dbReference type="Pfam" id="PF00072">
    <property type="entry name" value="Response_reg"/>
    <property type="match status" value="1"/>
</dbReference>
<feature type="domain" description="Response regulatory" evidence="2">
    <location>
        <begin position="6"/>
        <end position="128"/>
    </location>
</feature>
<dbReference type="PANTHER" id="PTHR44520:SF2">
    <property type="entry name" value="RESPONSE REGULATOR RCP1"/>
    <property type="match status" value="1"/>
</dbReference>
<name>A0ABX0QLV5_9BACT</name>
<dbReference type="InterPro" id="IPR001789">
    <property type="entry name" value="Sig_transdc_resp-reg_receiver"/>
</dbReference>
<dbReference type="RefSeq" id="WP_166693988.1">
    <property type="nucleotide sequence ID" value="NZ_WAEL01000012.1"/>
</dbReference>
<gene>
    <name evidence="3" type="ORF">F7231_25075</name>
</gene>
<proteinExistence type="predicted"/>
<feature type="modified residue" description="4-aspartylphosphate" evidence="1">
    <location>
        <position position="60"/>
    </location>
</feature>
<dbReference type="EMBL" id="WAEL01000012">
    <property type="protein sequence ID" value="NID13465.1"/>
    <property type="molecule type" value="Genomic_DNA"/>
</dbReference>
<dbReference type="SMART" id="SM00448">
    <property type="entry name" value="REC"/>
    <property type="match status" value="1"/>
</dbReference>